<dbReference type="EMBL" id="KB468053">
    <property type="protein sequence ID" value="PCH40483.1"/>
    <property type="molecule type" value="Genomic_DNA"/>
</dbReference>
<reference evidence="2 3" key="1">
    <citation type="journal article" date="2012" name="Science">
        <title>The Paleozoic origin of enzymatic lignin decomposition reconstructed from 31 fungal genomes.</title>
        <authorList>
            <person name="Floudas D."/>
            <person name="Binder M."/>
            <person name="Riley R."/>
            <person name="Barry K."/>
            <person name="Blanchette R.A."/>
            <person name="Henrissat B."/>
            <person name="Martinez A.T."/>
            <person name="Otillar R."/>
            <person name="Spatafora J.W."/>
            <person name="Yadav J.S."/>
            <person name="Aerts A."/>
            <person name="Benoit I."/>
            <person name="Boyd A."/>
            <person name="Carlson A."/>
            <person name="Copeland A."/>
            <person name="Coutinho P.M."/>
            <person name="de Vries R.P."/>
            <person name="Ferreira P."/>
            <person name="Findley K."/>
            <person name="Foster B."/>
            <person name="Gaskell J."/>
            <person name="Glotzer D."/>
            <person name="Gorecki P."/>
            <person name="Heitman J."/>
            <person name="Hesse C."/>
            <person name="Hori C."/>
            <person name="Igarashi K."/>
            <person name="Jurgens J.A."/>
            <person name="Kallen N."/>
            <person name="Kersten P."/>
            <person name="Kohler A."/>
            <person name="Kuees U."/>
            <person name="Kumar T.K.A."/>
            <person name="Kuo A."/>
            <person name="LaButti K."/>
            <person name="Larrondo L.F."/>
            <person name="Lindquist E."/>
            <person name="Ling A."/>
            <person name="Lombard V."/>
            <person name="Lucas S."/>
            <person name="Lundell T."/>
            <person name="Martin R."/>
            <person name="McLaughlin D.J."/>
            <person name="Morgenstern I."/>
            <person name="Morin E."/>
            <person name="Murat C."/>
            <person name="Nagy L.G."/>
            <person name="Nolan M."/>
            <person name="Ohm R.A."/>
            <person name="Patyshakuliyeva A."/>
            <person name="Rokas A."/>
            <person name="Ruiz-Duenas F.J."/>
            <person name="Sabat G."/>
            <person name="Salamov A."/>
            <person name="Samejima M."/>
            <person name="Schmutz J."/>
            <person name="Slot J.C."/>
            <person name="St John F."/>
            <person name="Stenlid J."/>
            <person name="Sun H."/>
            <person name="Sun S."/>
            <person name="Syed K."/>
            <person name="Tsang A."/>
            <person name="Wiebenga A."/>
            <person name="Young D."/>
            <person name="Pisabarro A."/>
            <person name="Eastwood D.C."/>
            <person name="Martin F."/>
            <person name="Cullen D."/>
            <person name="Grigoriev I.V."/>
            <person name="Hibbett D.S."/>
        </authorList>
    </citation>
    <scope>NUCLEOTIDE SEQUENCE [LARGE SCALE GENOMIC DNA]</scope>
    <source>
        <strain evidence="2 3">MD-104</strain>
    </source>
</reference>
<evidence type="ECO:0000313" key="2">
    <source>
        <dbReference type="EMBL" id="PCH40483.1"/>
    </source>
</evidence>
<name>A0A2H3JKV7_WOLCO</name>
<organism evidence="2 3">
    <name type="scientific">Wolfiporia cocos (strain MD-104)</name>
    <name type="common">Brown rot fungus</name>
    <dbReference type="NCBI Taxonomy" id="742152"/>
    <lineage>
        <taxon>Eukaryota</taxon>
        <taxon>Fungi</taxon>
        <taxon>Dikarya</taxon>
        <taxon>Basidiomycota</taxon>
        <taxon>Agaricomycotina</taxon>
        <taxon>Agaricomycetes</taxon>
        <taxon>Polyporales</taxon>
        <taxon>Phaeolaceae</taxon>
        <taxon>Wolfiporia</taxon>
    </lineage>
</organism>
<evidence type="ECO:0000313" key="3">
    <source>
        <dbReference type="Proteomes" id="UP000218811"/>
    </source>
</evidence>
<dbReference type="OMA" id="LWFSQTP"/>
<feature type="region of interest" description="Disordered" evidence="1">
    <location>
        <begin position="1"/>
        <end position="25"/>
    </location>
</feature>
<dbReference type="OrthoDB" id="420564at2759"/>
<protein>
    <recommendedName>
        <fullName evidence="4">Geranylgeranyl pyrophosphate synthetase</fullName>
    </recommendedName>
</protein>
<evidence type="ECO:0008006" key="4">
    <source>
        <dbReference type="Google" id="ProtNLM"/>
    </source>
</evidence>
<accession>A0A2H3JKV7</accession>
<dbReference type="STRING" id="742152.A0A2H3JKV7"/>
<sequence>MRRGASRPVETFSLPPDRDIMDGLSRSPIRTLSKPEEDQGKAIVIKNFQYVGSYNWTDSTKPTIIIPGSPPEWRDRSLPYVVPPDSGIRFVDQNGYRMPSSTLHPLLRAVDITAEDAGDEFDWSTVDFVTDRNGLRKILRWINDHDGSAKEFRIETQLAGKRTVLFSRWEKRTREAPNSTFTTYGFSFERESTTKAPGCEKGTGHHRIVKYSFDGLVLVVRFEVDACIAPSRSSRATAAGPTDVDSLSDMLSGLNVASDKKGAAKVDESVSTPELDVIRAGTRVPQSSVIEMCTRSRRNAEQFDWVDAFPQLYFSQTPNHYLAVHSRGEFETITKKHLDNPEMKSIEASAQSGFRKLKRTLQDIQELVIEHGQRGRLSLVHRDGQLRVFERTSQTDSIPEQLLSRFD</sequence>
<dbReference type="PANTHER" id="PTHR35179:SF2">
    <property type="entry name" value="START DOMAIN-CONTAINING PROTEIN"/>
    <property type="match status" value="1"/>
</dbReference>
<dbReference type="AlphaFoldDB" id="A0A2H3JKV7"/>
<dbReference type="PANTHER" id="PTHR35179">
    <property type="entry name" value="PROTEIN CBG02620"/>
    <property type="match status" value="1"/>
</dbReference>
<evidence type="ECO:0000256" key="1">
    <source>
        <dbReference type="SAM" id="MobiDB-lite"/>
    </source>
</evidence>
<keyword evidence="3" id="KW-1185">Reference proteome</keyword>
<gene>
    <name evidence="2" type="ORF">WOLCODRAFT_98991</name>
</gene>
<dbReference type="Proteomes" id="UP000218811">
    <property type="component" value="Unassembled WGS sequence"/>
</dbReference>
<proteinExistence type="predicted"/>